<dbReference type="Gene3D" id="3.30.70.270">
    <property type="match status" value="1"/>
</dbReference>
<feature type="non-terminal residue" evidence="2">
    <location>
        <position position="1"/>
    </location>
</feature>
<accession>A0A371GJE8</accession>
<dbReference type="PANTHER" id="PTHR24559:SF437">
    <property type="entry name" value="RNA-DIRECTED DNA POLYMERASE HOMOLOG"/>
    <property type="match status" value="1"/>
</dbReference>
<name>A0A371GJE8_MUCPR</name>
<reference evidence="2" key="1">
    <citation type="submission" date="2018-05" db="EMBL/GenBank/DDBJ databases">
        <title>Draft genome of Mucuna pruriens seed.</title>
        <authorList>
            <person name="Nnadi N.E."/>
            <person name="Vos R."/>
            <person name="Hasami M.H."/>
            <person name="Devisetty U.K."/>
            <person name="Aguiy J.C."/>
        </authorList>
    </citation>
    <scope>NUCLEOTIDE SEQUENCE [LARGE SCALE GENOMIC DNA]</scope>
    <source>
        <strain evidence="2">JCA_2017</strain>
    </source>
</reference>
<feature type="domain" description="Reverse transcriptase" evidence="1">
    <location>
        <begin position="18"/>
        <end position="124"/>
    </location>
</feature>
<keyword evidence="3" id="KW-1185">Reference proteome</keyword>
<evidence type="ECO:0000313" key="2">
    <source>
        <dbReference type="EMBL" id="RDX90640.1"/>
    </source>
</evidence>
<sequence length="179" mass="21004">MCDSYDPCSKKRWVMTYVYELVREGVKWKIVFKTKFGLYEWLVMPFGLTNALSTFMRLMNHVFRSLIGICVVVYFDDILVYSTCMDDHIVHFKNVLQLLKNKSWYVNLEKFTFCTSEAVLLGFVVGLHGVQVNEEKVKILAYLLPSINESIKKDVGFKWKEAQERVFQTSKVKVLFLTQ</sequence>
<dbReference type="InterPro" id="IPR053134">
    <property type="entry name" value="RNA-dir_DNA_polymerase"/>
</dbReference>
<comment type="caution">
    <text evidence="2">The sequence shown here is derived from an EMBL/GenBank/DDBJ whole genome shotgun (WGS) entry which is preliminary data.</text>
</comment>
<gene>
    <name evidence="2" type="primary">pol</name>
    <name evidence="2" type="ORF">CR513_27473</name>
</gene>
<dbReference type="InterPro" id="IPR000477">
    <property type="entry name" value="RT_dom"/>
</dbReference>
<dbReference type="SUPFAM" id="SSF56672">
    <property type="entry name" value="DNA/RNA polymerases"/>
    <property type="match status" value="1"/>
</dbReference>
<protein>
    <submittedName>
        <fullName evidence="2">Retrovirus-related Pol polyprotein from transposon 17.6</fullName>
    </submittedName>
</protein>
<dbReference type="PANTHER" id="PTHR24559">
    <property type="entry name" value="TRANSPOSON TY3-I GAG-POL POLYPROTEIN"/>
    <property type="match status" value="1"/>
</dbReference>
<dbReference type="InterPro" id="IPR043128">
    <property type="entry name" value="Rev_trsase/Diguanyl_cyclase"/>
</dbReference>
<dbReference type="EMBL" id="QJKJ01005335">
    <property type="protein sequence ID" value="RDX90640.1"/>
    <property type="molecule type" value="Genomic_DNA"/>
</dbReference>
<organism evidence="2 3">
    <name type="scientific">Mucuna pruriens</name>
    <name type="common">Velvet bean</name>
    <name type="synonym">Dolichos pruriens</name>
    <dbReference type="NCBI Taxonomy" id="157652"/>
    <lineage>
        <taxon>Eukaryota</taxon>
        <taxon>Viridiplantae</taxon>
        <taxon>Streptophyta</taxon>
        <taxon>Embryophyta</taxon>
        <taxon>Tracheophyta</taxon>
        <taxon>Spermatophyta</taxon>
        <taxon>Magnoliopsida</taxon>
        <taxon>eudicotyledons</taxon>
        <taxon>Gunneridae</taxon>
        <taxon>Pentapetalae</taxon>
        <taxon>rosids</taxon>
        <taxon>fabids</taxon>
        <taxon>Fabales</taxon>
        <taxon>Fabaceae</taxon>
        <taxon>Papilionoideae</taxon>
        <taxon>50 kb inversion clade</taxon>
        <taxon>NPAAA clade</taxon>
        <taxon>indigoferoid/millettioid clade</taxon>
        <taxon>Phaseoleae</taxon>
        <taxon>Mucuna</taxon>
    </lineage>
</organism>
<dbReference type="OrthoDB" id="1002013at2759"/>
<dbReference type="Proteomes" id="UP000257109">
    <property type="component" value="Unassembled WGS sequence"/>
</dbReference>
<dbReference type="CDD" id="cd01647">
    <property type="entry name" value="RT_LTR"/>
    <property type="match status" value="1"/>
</dbReference>
<evidence type="ECO:0000259" key="1">
    <source>
        <dbReference type="Pfam" id="PF00078"/>
    </source>
</evidence>
<dbReference type="InterPro" id="IPR043502">
    <property type="entry name" value="DNA/RNA_pol_sf"/>
</dbReference>
<dbReference type="AlphaFoldDB" id="A0A371GJE8"/>
<proteinExistence type="predicted"/>
<dbReference type="Pfam" id="PF00078">
    <property type="entry name" value="RVT_1"/>
    <property type="match status" value="1"/>
</dbReference>
<evidence type="ECO:0000313" key="3">
    <source>
        <dbReference type="Proteomes" id="UP000257109"/>
    </source>
</evidence>